<accession>A0A5C4QXS3</accession>
<feature type="transmembrane region" description="Helical" evidence="1">
    <location>
        <begin position="234"/>
        <end position="257"/>
    </location>
</feature>
<organism evidence="2 3">
    <name type="scientific">Micromonospora orduensis</name>
    <dbReference type="NCBI Taxonomy" id="1420891"/>
    <lineage>
        <taxon>Bacteria</taxon>
        <taxon>Bacillati</taxon>
        <taxon>Actinomycetota</taxon>
        <taxon>Actinomycetes</taxon>
        <taxon>Micromonosporales</taxon>
        <taxon>Micromonosporaceae</taxon>
        <taxon>Micromonospora</taxon>
    </lineage>
</organism>
<keyword evidence="3" id="KW-1185">Reference proteome</keyword>
<dbReference type="OrthoDB" id="3424744at2"/>
<sequence>MTTHPTLNEIDRYADGDPGLDEATVWSIEVHLETCADCRARLAGSTTAESRALVAEVAAAVDRGIAAGPAPRSRSFFRTPVRQRWFVAALLPWVAMTAGVLGTAAVLTYFLSELPSIVLLLAPLAPLPGVAAAWSRRGDPAWELIVGTPSAGLTMLLRRTAVVLVLVIPVLAAFAVLGDSRADLALMLLPCLAFTAATLLLGSLVGVHRAAVGLMAAWAAAVVAPSLATAELPVLLQPAATGGWAVVTVVLATLTLLRANSFRRVTSF</sequence>
<protein>
    <submittedName>
        <fullName evidence="2">Zf-HC2 domain-containing protein</fullName>
    </submittedName>
</protein>
<name>A0A5C4QXS3_9ACTN</name>
<dbReference type="AlphaFoldDB" id="A0A5C4QXS3"/>
<keyword evidence="1" id="KW-0812">Transmembrane</keyword>
<gene>
    <name evidence="2" type="ORF">FHG89_05745</name>
</gene>
<keyword evidence="1" id="KW-1133">Transmembrane helix</keyword>
<dbReference type="Proteomes" id="UP000306145">
    <property type="component" value="Unassembled WGS sequence"/>
</dbReference>
<reference evidence="2 3" key="1">
    <citation type="submission" date="2019-06" db="EMBL/GenBank/DDBJ databases">
        <title>Micromonospora ordensis sp. nov., isolated from deep marine sediment.</title>
        <authorList>
            <person name="Veyisoglu A."/>
            <person name="Carro L."/>
            <person name="Klenk H.-P."/>
            <person name="Sahin N."/>
        </authorList>
    </citation>
    <scope>NUCLEOTIDE SEQUENCE [LARGE SCALE GENOMIC DNA]</scope>
    <source>
        <strain evidence="2 3">S2509</strain>
    </source>
</reference>
<proteinExistence type="predicted"/>
<feature type="transmembrane region" description="Helical" evidence="1">
    <location>
        <begin position="184"/>
        <end position="204"/>
    </location>
</feature>
<feature type="transmembrane region" description="Helical" evidence="1">
    <location>
        <begin position="85"/>
        <end position="111"/>
    </location>
</feature>
<keyword evidence="1" id="KW-0472">Membrane</keyword>
<feature type="transmembrane region" description="Helical" evidence="1">
    <location>
        <begin position="156"/>
        <end position="178"/>
    </location>
</feature>
<comment type="caution">
    <text evidence="2">The sequence shown here is derived from an EMBL/GenBank/DDBJ whole genome shotgun (WGS) entry which is preliminary data.</text>
</comment>
<evidence type="ECO:0000313" key="2">
    <source>
        <dbReference type="EMBL" id="TNH30752.1"/>
    </source>
</evidence>
<feature type="transmembrane region" description="Helical" evidence="1">
    <location>
        <begin position="117"/>
        <end position="135"/>
    </location>
</feature>
<dbReference type="EMBL" id="VDFY01000099">
    <property type="protein sequence ID" value="TNH30752.1"/>
    <property type="molecule type" value="Genomic_DNA"/>
</dbReference>
<evidence type="ECO:0000256" key="1">
    <source>
        <dbReference type="SAM" id="Phobius"/>
    </source>
</evidence>
<feature type="transmembrane region" description="Helical" evidence="1">
    <location>
        <begin position="211"/>
        <end position="228"/>
    </location>
</feature>
<evidence type="ECO:0000313" key="3">
    <source>
        <dbReference type="Proteomes" id="UP000306145"/>
    </source>
</evidence>
<dbReference type="RefSeq" id="WP_139583304.1">
    <property type="nucleotide sequence ID" value="NZ_VDFY01000099.1"/>
</dbReference>